<gene>
    <name evidence="1" type="ORF">TWF718_009124</name>
</gene>
<dbReference type="AlphaFoldDB" id="A0AAN8MM59"/>
<dbReference type="Proteomes" id="UP001313282">
    <property type="component" value="Unassembled WGS sequence"/>
</dbReference>
<dbReference type="EMBL" id="JAVHNR010000006">
    <property type="protein sequence ID" value="KAK6339730.1"/>
    <property type="molecule type" value="Genomic_DNA"/>
</dbReference>
<evidence type="ECO:0000313" key="2">
    <source>
        <dbReference type="Proteomes" id="UP001313282"/>
    </source>
</evidence>
<sequence>MPAKNVLNGYYRIRNSGSGSLLSGVSHLKDDQINKIVGELPPFAIAAKACEEDVSSQVWIIREAPKDNVDPRAALDIATGSQSPSAAPDVYQDNNGNQLVIELAKSSVGAGSGFPFRLEVRNKSENHEPLVLPEAPGLLDPDFPLPPNNFSFISQTSSTATEAGLSPSFELVAAPRGGTSTVFQFISINEIESGVGSVDNFLIYHPQTKSYLAESQDNNSNQNGSIILVTEAQLAELIENGSDGAHSDSLEYLRWTIQSEPFGPRRGDFRLIHSLSLTALGAVPSLAPSGIEEGSLIGSQSNLDETDTDVSLSISGGELPSFKLLNPANCISNDLKWSITPRVTGGVSYTLSNQQRYLSIEDSGKLRSITESESSQPQARLWKFMFVPSTKVATPEIPGIYAPPPKHDLYAANLHYILYKEEKDFDIFLGLLRIRKEERYCPAIVSLKVSHSKDPEGEPISGCSNRVTRLLRRDPVEFWRKYGWLIWRMNVFKRLPPDGIYTISPKEGGNSKLLGISEIYPTATKLNLLENTTIEDLGTGSWLWNVSTQVADNGVVYQYIKNYHTGHNINIFKNEITAFRTGRDSRWKRWHIISADTISLEDGASELCLWTSHAVRSLSVKASPEANPTALRLVGDDDNSGQKHQWWEFKYVEFSKPIADVRVRFDVTPRFITHQPDDFVKDSYLPDGLYKIEHKFTKSNLVADSFATDDTIRLTKTIGVEEFASTDTYARSIWYIKRDLQSTDITHTYTLTNMDNTSYPMKLQERYDILLQPYTGVTVALKSGAERGKQQWRLWKHKTLGYVIQNRGGSGGILGVTKGMILSFSKLPPQSKET</sequence>
<protein>
    <submittedName>
        <fullName evidence="1">Uncharacterized protein</fullName>
    </submittedName>
</protein>
<proteinExistence type="predicted"/>
<reference evidence="1 2" key="1">
    <citation type="submission" date="2019-10" db="EMBL/GenBank/DDBJ databases">
        <authorList>
            <person name="Palmer J.M."/>
        </authorList>
    </citation>
    <scope>NUCLEOTIDE SEQUENCE [LARGE SCALE GENOMIC DNA]</scope>
    <source>
        <strain evidence="1 2">TWF718</strain>
    </source>
</reference>
<organism evidence="1 2">
    <name type="scientific">Orbilia javanica</name>
    <dbReference type="NCBI Taxonomy" id="47235"/>
    <lineage>
        <taxon>Eukaryota</taxon>
        <taxon>Fungi</taxon>
        <taxon>Dikarya</taxon>
        <taxon>Ascomycota</taxon>
        <taxon>Pezizomycotina</taxon>
        <taxon>Orbiliomycetes</taxon>
        <taxon>Orbiliales</taxon>
        <taxon>Orbiliaceae</taxon>
        <taxon>Orbilia</taxon>
    </lineage>
</organism>
<evidence type="ECO:0000313" key="1">
    <source>
        <dbReference type="EMBL" id="KAK6339730.1"/>
    </source>
</evidence>
<name>A0AAN8MM59_9PEZI</name>
<accession>A0AAN8MM59</accession>
<keyword evidence="2" id="KW-1185">Reference proteome</keyword>
<comment type="caution">
    <text evidence="1">The sequence shown here is derived from an EMBL/GenBank/DDBJ whole genome shotgun (WGS) entry which is preliminary data.</text>
</comment>